<organism evidence="1 2">
    <name type="scientific">Rhizobium ruizarguesonis</name>
    <dbReference type="NCBI Taxonomy" id="2081791"/>
    <lineage>
        <taxon>Bacteria</taxon>
        <taxon>Pseudomonadati</taxon>
        <taxon>Pseudomonadota</taxon>
        <taxon>Alphaproteobacteria</taxon>
        <taxon>Hyphomicrobiales</taxon>
        <taxon>Rhizobiaceae</taxon>
        <taxon>Rhizobium/Agrobacterium group</taxon>
        <taxon>Rhizobium</taxon>
    </lineage>
</organism>
<gene>
    <name evidence="1" type="ORF">A4U53_004170</name>
</gene>
<proteinExistence type="predicted"/>
<keyword evidence="1" id="KW-0614">Plasmid</keyword>
<dbReference type="Proteomes" id="UP000078465">
    <property type="component" value="Plasmid unnamed5"/>
</dbReference>
<name>A0ACD5EGJ5_9HYPH</name>
<geneLocation type="plasmid" evidence="1 2">
    <name>unnamed5</name>
</geneLocation>
<sequence length="340" mass="37201">MSRRLCGELLRNDRRRSGKIMKREEIEKIREAVSCAAVLEQAGFAVDIKESTRRAVKFRKGAEIIIVTHEGRGWFDPLSEDKGDIFALVALLEHLAFSDAVDRVGALIGYKAAPVVWKKPSSKVVPILKRWQGRRLPGTGSGAWRYLCWTRAVQASILRSAINQGIVREGPFGSMWAAHTDGAGLVVGWEERGPDWRGFSTGGSKILFRLGARDALRLCVTEAAIDAMSLAAIEDLQDGSLYLSTGGGWSPRTEAALVDLLACPGTHLVCATDANSQGDAFACRLQALAAQVDRPSVRLRPPAEDWNEVLQERRREKLKSEGREMRAASPPTASREASPG</sequence>
<evidence type="ECO:0000313" key="2">
    <source>
        <dbReference type="Proteomes" id="UP000078465"/>
    </source>
</evidence>
<dbReference type="EMBL" id="CP171851">
    <property type="protein sequence ID" value="XKM38252.1"/>
    <property type="molecule type" value="Genomic_DNA"/>
</dbReference>
<reference evidence="1" key="1">
    <citation type="submission" date="2024-10" db="EMBL/GenBank/DDBJ databases">
        <title>Strain of Rhizobium-related bacteria isolated fromm roots of Vavilovia formosa.</title>
        <authorList>
            <person name="Kimeklis A."/>
            <person name="Afonin A."/>
        </authorList>
    </citation>
    <scope>NUCLEOTIDE SEQUENCE</scope>
    <source>
        <strain evidence="1">Vaf-46</strain>
    </source>
</reference>
<evidence type="ECO:0000313" key="1">
    <source>
        <dbReference type="EMBL" id="XKM38252.1"/>
    </source>
</evidence>
<protein>
    <submittedName>
        <fullName evidence="1">DUF3991 and toprim domain-containing protein</fullName>
    </submittedName>
</protein>
<accession>A0ACD5EGJ5</accession>